<dbReference type="STRING" id="290052.ASU35_00485"/>
<keyword evidence="2 3" id="KW-1005">Bacterial flagellum biogenesis</keyword>
<feature type="compositionally biased region" description="Basic and acidic residues" evidence="4">
    <location>
        <begin position="267"/>
        <end position="277"/>
    </location>
</feature>
<protein>
    <recommendedName>
        <fullName evidence="3">Basal-body rod modification protein FlgD</fullName>
    </recommendedName>
</protein>
<evidence type="ECO:0000256" key="1">
    <source>
        <dbReference type="ARBA" id="ARBA00010577"/>
    </source>
</evidence>
<gene>
    <name evidence="5" type="ORF">ASU35_00485</name>
</gene>
<reference evidence="5 6" key="1">
    <citation type="submission" date="2015-11" db="EMBL/GenBank/DDBJ databases">
        <title>Butyribacter intestini gen. nov., sp. nov., a butyric acid-producing bacterium of the family Lachnospiraceae isolated from the human faeces.</title>
        <authorList>
            <person name="Zou Y."/>
            <person name="Xue W."/>
            <person name="Luo G."/>
            <person name="Lv M."/>
        </authorList>
    </citation>
    <scope>NUCLEOTIDE SEQUENCE [LARGE SCALE GENOMIC DNA]</scope>
    <source>
        <strain evidence="5 6">ACET-33324</strain>
    </source>
</reference>
<dbReference type="OrthoDB" id="280334at2"/>
<comment type="caution">
    <text evidence="5">The sequence shown here is derived from an EMBL/GenBank/DDBJ whole genome shotgun (WGS) entry which is preliminary data.</text>
</comment>
<comment type="function">
    <text evidence="3">Required for flagellar hook formation. May act as a scaffolding protein.</text>
</comment>
<dbReference type="Proteomes" id="UP000054874">
    <property type="component" value="Unassembled WGS sequence"/>
</dbReference>
<evidence type="ECO:0000313" key="6">
    <source>
        <dbReference type="Proteomes" id="UP000054874"/>
    </source>
</evidence>
<comment type="similarity">
    <text evidence="1 3">Belongs to the FlgD family.</text>
</comment>
<dbReference type="Gene3D" id="2.60.40.10">
    <property type="entry name" value="Immunoglobulins"/>
    <property type="match status" value="1"/>
</dbReference>
<evidence type="ECO:0000256" key="2">
    <source>
        <dbReference type="ARBA" id="ARBA00022795"/>
    </source>
</evidence>
<dbReference type="Pfam" id="PF03963">
    <property type="entry name" value="FlgD"/>
    <property type="match status" value="1"/>
</dbReference>
<dbReference type="RefSeq" id="WP_058351160.1">
    <property type="nucleotide sequence ID" value="NZ_CABMMD010000001.1"/>
</dbReference>
<dbReference type="AlphaFoldDB" id="A0A0V8QKI1"/>
<accession>A0A0V8QKI1</accession>
<evidence type="ECO:0000256" key="4">
    <source>
        <dbReference type="SAM" id="MobiDB-lite"/>
    </source>
</evidence>
<organism evidence="5 6">
    <name type="scientific">Acetivibrio ethanolgignens</name>
    <dbReference type="NCBI Taxonomy" id="290052"/>
    <lineage>
        <taxon>Bacteria</taxon>
        <taxon>Bacillati</taxon>
        <taxon>Bacillota</taxon>
        <taxon>Clostridia</taxon>
        <taxon>Eubacteriales</taxon>
        <taxon>Oscillospiraceae</taxon>
        <taxon>Acetivibrio</taxon>
    </lineage>
</organism>
<feature type="region of interest" description="Disordered" evidence="4">
    <location>
        <begin position="244"/>
        <end position="277"/>
    </location>
</feature>
<feature type="compositionally biased region" description="Basic and acidic residues" evidence="4">
    <location>
        <begin position="244"/>
        <end position="255"/>
    </location>
</feature>
<sequence>MSDLILPIKEGQVVGETTKTTNTSKKTTGTSELGKEQFLQLLVTQMKYQDPLNPTDNTQFVEQLATFSQLEQMQNLNATTINTQAFSLVDKEVIIKTKNSDGRENLIQGMVDYVTTKGSKTYLSIKDKLYSMDDLYTVIGTNYVVSQKLPTVEAQSFEYDHQKPEDIIVKVSLGKDEYEASAVVVLLDGQVVANKYLSYKDGKVTINKEAFAATDAGNHSLAFVFNDPLTTTVTNKVTVKITGDKQMEELPKDEGNTGDDSGNVTEPGDKAENIGNA</sequence>
<keyword evidence="6" id="KW-1185">Reference proteome</keyword>
<dbReference type="GO" id="GO:0044781">
    <property type="term" value="P:bacterial-type flagellum organization"/>
    <property type="evidence" value="ECO:0007669"/>
    <property type="project" value="UniProtKB-UniRule"/>
</dbReference>
<evidence type="ECO:0000313" key="5">
    <source>
        <dbReference type="EMBL" id="KSV60681.1"/>
    </source>
</evidence>
<dbReference type="InterPro" id="IPR005648">
    <property type="entry name" value="FlgD"/>
</dbReference>
<evidence type="ECO:0000256" key="3">
    <source>
        <dbReference type="RuleBase" id="RU362076"/>
    </source>
</evidence>
<dbReference type="EMBL" id="LNAM01000001">
    <property type="protein sequence ID" value="KSV60681.1"/>
    <property type="molecule type" value="Genomic_DNA"/>
</dbReference>
<proteinExistence type="inferred from homology"/>
<dbReference type="InterPro" id="IPR013783">
    <property type="entry name" value="Ig-like_fold"/>
</dbReference>
<name>A0A0V8QKI1_9FIRM</name>